<evidence type="ECO:0000256" key="7">
    <source>
        <dbReference type="ARBA" id="ARBA00023163"/>
    </source>
</evidence>
<dbReference type="Gene3D" id="1.10.10.10">
    <property type="entry name" value="Winged helix-like DNA-binding domain superfamily/Winged helix DNA-binding domain"/>
    <property type="match status" value="1"/>
</dbReference>
<comment type="caution">
    <text evidence="9">The sequence shown here is derived from an EMBL/GenBank/DDBJ whole genome shotgun (WGS) entry which is preliminary data.</text>
</comment>
<dbReference type="Gene3D" id="3.40.640.10">
    <property type="entry name" value="Type I PLP-dependent aspartate aminotransferase-like (Major domain)"/>
    <property type="match status" value="1"/>
</dbReference>
<protein>
    <submittedName>
        <fullName evidence="9">GntR family transcriptional regulator</fullName>
    </submittedName>
</protein>
<evidence type="ECO:0000256" key="5">
    <source>
        <dbReference type="ARBA" id="ARBA00023015"/>
    </source>
</evidence>
<dbReference type="PROSITE" id="PS50949">
    <property type="entry name" value="HTH_GNTR"/>
    <property type="match status" value="1"/>
</dbReference>
<dbReference type="CDD" id="cd07377">
    <property type="entry name" value="WHTH_GntR"/>
    <property type="match status" value="1"/>
</dbReference>
<keyword evidence="6" id="KW-0238">DNA-binding</keyword>
<feature type="domain" description="HTH gntR-type" evidence="8">
    <location>
        <begin position="22"/>
        <end position="90"/>
    </location>
</feature>
<dbReference type="SMART" id="SM00345">
    <property type="entry name" value="HTH_GNTR"/>
    <property type="match status" value="1"/>
</dbReference>
<dbReference type="Gene3D" id="3.90.1150.10">
    <property type="entry name" value="Aspartate Aminotransferase, domain 1"/>
    <property type="match status" value="1"/>
</dbReference>
<comment type="cofactor">
    <cofactor evidence="1">
        <name>pyridoxal 5'-phosphate</name>
        <dbReference type="ChEBI" id="CHEBI:597326"/>
    </cofactor>
</comment>
<evidence type="ECO:0000256" key="2">
    <source>
        <dbReference type="ARBA" id="ARBA00005384"/>
    </source>
</evidence>
<dbReference type="SUPFAM" id="SSF53383">
    <property type="entry name" value="PLP-dependent transferases"/>
    <property type="match status" value="1"/>
</dbReference>
<evidence type="ECO:0000256" key="1">
    <source>
        <dbReference type="ARBA" id="ARBA00001933"/>
    </source>
</evidence>
<keyword evidence="3" id="KW-0032">Aminotransferase</keyword>
<keyword evidence="4" id="KW-0663">Pyridoxal phosphate</keyword>
<dbReference type="EMBL" id="LGRV01000003">
    <property type="protein sequence ID" value="KOS68165.1"/>
    <property type="molecule type" value="Genomic_DNA"/>
</dbReference>
<evidence type="ECO:0000256" key="4">
    <source>
        <dbReference type="ARBA" id="ARBA00022898"/>
    </source>
</evidence>
<dbReference type="Proteomes" id="UP000050668">
    <property type="component" value="Unassembled WGS sequence"/>
</dbReference>
<dbReference type="InterPro" id="IPR015422">
    <property type="entry name" value="PyrdxlP-dep_Trfase_small"/>
</dbReference>
<dbReference type="InterPro" id="IPR000524">
    <property type="entry name" value="Tscrpt_reg_HTH_GntR"/>
</dbReference>
<evidence type="ECO:0000313" key="9">
    <source>
        <dbReference type="EMBL" id="KOS68165.1"/>
    </source>
</evidence>
<dbReference type="InterPro" id="IPR036390">
    <property type="entry name" value="WH_DNA-bd_sf"/>
</dbReference>
<keyword evidence="7" id="KW-0804">Transcription</keyword>
<dbReference type="PANTHER" id="PTHR46577:SF1">
    <property type="entry name" value="HTH-TYPE TRANSCRIPTIONAL REGULATORY PROTEIN GABR"/>
    <property type="match status" value="1"/>
</dbReference>
<dbReference type="PANTHER" id="PTHR46577">
    <property type="entry name" value="HTH-TYPE TRANSCRIPTIONAL REGULATORY PROTEIN GABR"/>
    <property type="match status" value="1"/>
</dbReference>
<dbReference type="CDD" id="cd00609">
    <property type="entry name" value="AAT_like"/>
    <property type="match status" value="1"/>
</dbReference>
<dbReference type="InterPro" id="IPR004839">
    <property type="entry name" value="Aminotransferase_I/II_large"/>
</dbReference>
<dbReference type="Pfam" id="PF00392">
    <property type="entry name" value="GntR"/>
    <property type="match status" value="1"/>
</dbReference>
<name>A0ABR5JZT7_9BACI</name>
<evidence type="ECO:0000256" key="6">
    <source>
        <dbReference type="ARBA" id="ARBA00023125"/>
    </source>
</evidence>
<evidence type="ECO:0000259" key="8">
    <source>
        <dbReference type="PROSITE" id="PS50949"/>
    </source>
</evidence>
<dbReference type="InterPro" id="IPR015424">
    <property type="entry name" value="PyrdxlP-dep_Trfase"/>
</dbReference>
<dbReference type="InterPro" id="IPR036388">
    <property type="entry name" value="WH-like_DNA-bd_sf"/>
</dbReference>
<dbReference type="SUPFAM" id="SSF46785">
    <property type="entry name" value="Winged helix' DNA-binding domain"/>
    <property type="match status" value="1"/>
</dbReference>
<keyword evidence="10" id="KW-1185">Reference proteome</keyword>
<evidence type="ECO:0000313" key="10">
    <source>
        <dbReference type="Proteomes" id="UP000050668"/>
    </source>
</evidence>
<keyword evidence="3" id="KW-0808">Transferase</keyword>
<evidence type="ECO:0000256" key="3">
    <source>
        <dbReference type="ARBA" id="ARBA00022576"/>
    </source>
</evidence>
<organism evidence="9 10">
    <name type="scientific">Lysinibacillus contaminans</name>
    <dbReference type="NCBI Taxonomy" id="1293441"/>
    <lineage>
        <taxon>Bacteria</taxon>
        <taxon>Bacillati</taxon>
        <taxon>Bacillota</taxon>
        <taxon>Bacilli</taxon>
        <taxon>Bacillales</taxon>
        <taxon>Bacillaceae</taxon>
        <taxon>Lysinibacillus</taxon>
    </lineage>
</organism>
<proteinExistence type="inferred from homology"/>
<keyword evidence="5" id="KW-0805">Transcription regulation</keyword>
<dbReference type="InterPro" id="IPR051446">
    <property type="entry name" value="HTH_trans_reg/aminotransferase"/>
</dbReference>
<accession>A0ABR5JZT7</accession>
<dbReference type="Pfam" id="PF00155">
    <property type="entry name" value="Aminotran_1_2"/>
    <property type="match status" value="1"/>
</dbReference>
<reference evidence="10" key="1">
    <citation type="submission" date="2015-07" db="EMBL/GenBank/DDBJ databases">
        <title>Fjat-14205 dsm 2895.</title>
        <authorList>
            <person name="Liu B."/>
            <person name="Wang J."/>
            <person name="Zhu Y."/>
            <person name="Liu G."/>
            <person name="Chen Q."/>
            <person name="Chen Z."/>
            <person name="Lan J."/>
            <person name="Che J."/>
            <person name="Ge C."/>
            <person name="Shi H."/>
            <person name="Pan Z."/>
            <person name="Liu X."/>
        </authorList>
    </citation>
    <scope>NUCLEOTIDE SEQUENCE [LARGE SCALE GENOMIC DNA]</scope>
    <source>
        <strain evidence="10">DSM 25560</strain>
    </source>
</reference>
<gene>
    <name evidence="9" type="ORF">AEA09_06090</name>
</gene>
<dbReference type="InterPro" id="IPR015421">
    <property type="entry name" value="PyrdxlP-dep_Trfase_major"/>
</dbReference>
<comment type="similarity">
    <text evidence="2">In the C-terminal section; belongs to the class-I pyridoxal-phosphate-dependent aminotransferase family.</text>
</comment>
<sequence length="467" mass="51243">MPVNSFEEYPMSWKPDLSDISVPLYIAIADQLEQEIIEGKLAPGTKLPPQRELADFLDVNLSTISRAFKLCGQKGLIYASIGSGTFVSSDATTNKMLLPASGSSHMIEMGSVLPANHGNEEITQYMKKMLSNPNFSKLFQYGRPEGSAWQTEAAKSLFEKVGYQTDQPIILAAGGQNAIVGSLLALFQPGDRIGTDPITYAGIKTAANMLGIQLVAIQQKDGEITKEGLLYACKNEHIKGLYVIPDFHNPTTHSMSIETRKMIGEVARQTGLIVIEDAIYSLLKEDLVAPIASYAPEQVIYIASMSKAISPGLRLAFIVTPVAYKKKIVETLYNMNISVSAMMVELASRLIQEGITHTILEKQRLYTKEQNALVDHYLSDYQVLGDTECIFRWLLLPEKFTGMQFELLASKAGVQVYAAERFAVGNAKPVNAVRLAVTAPESSAELEQGLKVLKDLLESDGDYAFVD</sequence>
<dbReference type="RefSeq" id="WP_053582984.1">
    <property type="nucleotide sequence ID" value="NZ_LGRV01000003.1"/>
</dbReference>